<dbReference type="EMBL" id="JACRTK010000001">
    <property type="protein sequence ID" value="MBC8590318.1"/>
    <property type="molecule type" value="Genomic_DNA"/>
</dbReference>
<dbReference type="Pfam" id="PF02350">
    <property type="entry name" value="Epimerase_2"/>
    <property type="match status" value="1"/>
</dbReference>
<dbReference type="InterPro" id="IPR003331">
    <property type="entry name" value="UDP_GlcNAc_Epimerase_2_dom"/>
</dbReference>
<keyword evidence="2" id="KW-0326">Glycosidase</keyword>
<evidence type="ECO:0000313" key="2">
    <source>
        <dbReference type="EMBL" id="MBC8590318.1"/>
    </source>
</evidence>
<feature type="domain" description="UDP-N-acetylglucosamine 2-epimerase" evidence="1">
    <location>
        <begin position="25"/>
        <end position="358"/>
    </location>
</feature>
<dbReference type="CDD" id="cd03786">
    <property type="entry name" value="GTB_UDP-GlcNAc_2-Epimerase"/>
    <property type="match status" value="1"/>
</dbReference>
<keyword evidence="3" id="KW-1185">Reference proteome</keyword>
<dbReference type="GO" id="GO:0006047">
    <property type="term" value="P:UDP-N-acetylglucosamine metabolic process"/>
    <property type="evidence" value="ECO:0007669"/>
    <property type="project" value="InterPro"/>
</dbReference>
<sequence>MDKKKILFLTGTRADYGKLKPLMMAVEEHKDFECYIFITGMHTLKEFGNTKNEIYKDKFKNIYVYINQIIEEPMDLVLANTINGFSRYIRELEPDMLVVHGDRVEALAGAISGAINNILVAHIEGGEVSGTIDESIRHAISKLSHIHFVSNNDAKNRLLQLGEEESSIYVIGSPDIDIILEKSILNITEIKRRYEIEFKEYAVLMYHPVTTETEKLKHNIKQLVDAVFESGDNFIVVHPNNDSGHKIILEEYKRFDGYGKIKKFPSIRFEFFLEILKNAKYLIGNSSAGIHEAPVIGLPSINVGSRQQGRFKFETIIDSKDDKESIIKSIEKVKKLDNCNSTNHFGDGKSKENFIKIISGPKIWETPTQKVFNNIYFERNIFNV</sequence>
<dbReference type="AlphaFoldDB" id="A0A926EXT5"/>
<evidence type="ECO:0000259" key="1">
    <source>
        <dbReference type="Pfam" id="PF02350"/>
    </source>
</evidence>
<dbReference type="Proteomes" id="UP000601522">
    <property type="component" value="Unassembled WGS sequence"/>
</dbReference>
<accession>A0A926EXT5</accession>
<dbReference type="NCBIfam" id="TIGR03568">
    <property type="entry name" value="NeuC_NnaA"/>
    <property type="match status" value="1"/>
</dbReference>
<dbReference type="InterPro" id="IPR020004">
    <property type="entry name" value="UDP-GlcNAc_Epase"/>
</dbReference>
<dbReference type="InterPro" id="IPR029767">
    <property type="entry name" value="WecB-like"/>
</dbReference>
<dbReference type="SUPFAM" id="SSF53756">
    <property type="entry name" value="UDP-Glycosyltransferase/glycogen phosphorylase"/>
    <property type="match status" value="1"/>
</dbReference>
<keyword evidence="2" id="KW-0378">Hydrolase</keyword>
<name>A0A926EXT5_9FIRM</name>
<evidence type="ECO:0000313" key="3">
    <source>
        <dbReference type="Proteomes" id="UP000601522"/>
    </source>
</evidence>
<dbReference type="EC" id="3.2.1.183" evidence="2"/>
<dbReference type="Gene3D" id="3.40.50.2000">
    <property type="entry name" value="Glycogen Phosphorylase B"/>
    <property type="match status" value="2"/>
</dbReference>
<protein>
    <submittedName>
        <fullName evidence="2">UDP-N-acetylglucosamine 2-epimerase (Hydrolyzing)</fullName>
        <ecNumber evidence="2">3.2.1.183</ecNumber>
    </submittedName>
</protein>
<dbReference type="GO" id="GO:0004553">
    <property type="term" value="F:hydrolase activity, hydrolyzing O-glycosyl compounds"/>
    <property type="evidence" value="ECO:0007669"/>
    <property type="project" value="InterPro"/>
</dbReference>
<gene>
    <name evidence="2" type="primary">neuC</name>
    <name evidence="2" type="ORF">H8689_04070</name>
</gene>
<reference evidence="2 3" key="1">
    <citation type="submission" date="2020-08" db="EMBL/GenBank/DDBJ databases">
        <title>Genome public.</title>
        <authorList>
            <person name="Liu C."/>
            <person name="Sun Q."/>
        </authorList>
    </citation>
    <scope>NUCLEOTIDE SEQUENCE [LARGE SCALE GENOMIC DNA]</scope>
    <source>
        <strain evidence="2 3">NSJ-26</strain>
    </source>
</reference>
<dbReference type="PANTHER" id="PTHR43174">
    <property type="entry name" value="UDP-N-ACETYLGLUCOSAMINE 2-EPIMERASE"/>
    <property type="match status" value="1"/>
</dbReference>
<dbReference type="PANTHER" id="PTHR43174:SF3">
    <property type="entry name" value="UDP-N-ACETYLGLUCOSAMINE 2-EPIMERASE"/>
    <property type="match status" value="1"/>
</dbReference>
<organism evidence="2 3">
    <name type="scientific">Wansuia hejianensis</name>
    <dbReference type="NCBI Taxonomy" id="2763667"/>
    <lineage>
        <taxon>Bacteria</taxon>
        <taxon>Bacillati</taxon>
        <taxon>Bacillota</taxon>
        <taxon>Clostridia</taxon>
        <taxon>Lachnospirales</taxon>
        <taxon>Lachnospiraceae</taxon>
        <taxon>Wansuia</taxon>
    </lineage>
</organism>
<comment type="caution">
    <text evidence="2">The sequence shown here is derived from an EMBL/GenBank/DDBJ whole genome shotgun (WGS) entry which is preliminary data.</text>
</comment>
<dbReference type="RefSeq" id="WP_249323135.1">
    <property type="nucleotide sequence ID" value="NZ_JACRTK010000001.1"/>
</dbReference>
<proteinExistence type="predicted"/>